<dbReference type="AlphaFoldDB" id="D8IS74"/>
<evidence type="ECO:0008006" key="5">
    <source>
        <dbReference type="Google" id="ProtNLM"/>
    </source>
</evidence>
<name>D8IS74_HERSS</name>
<evidence type="ECO:0000313" key="4">
    <source>
        <dbReference type="Proteomes" id="UP000000329"/>
    </source>
</evidence>
<dbReference type="HOGENOM" id="CLU_1080830_0_0_4"/>
<dbReference type="KEGG" id="hse:Hsero_1909"/>
<dbReference type="Proteomes" id="UP000000329">
    <property type="component" value="Chromosome"/>
</dbReference>
<organism evidence="3 4">
    <name type="scientific">Herbaspirillum seropedicae (strain SmR1)</name>
    <dbReference type="NCBI Taxonomy" id="757424"/>
    <lineage>
        <taxon>Bacteria</taxon>
        <taxon>Pseudomonadati</taxon>
        <taxon>Pseudomonadota</taxon>
        <taxon>Betaproteobacteria</taxon>
        <taxon>Burkholderiales</taxon>
        <taxon>Oxalobacteraceae</taxon>
        <taxon>Herbaspirillum</taxon>
    </lineage>
</organism>
<gene>
    <name evidence="3" type="ordered locus">Hsero_1909</name>
</gene>
<evidence type="ECO:0000256" key="1">
    <source>
        <dbReference type="SAM" id="MobiDB-lite"/>
    </source>
</evidence>
<feature type="transmembrane region" description="Helical" evidence="2">
    <location>
        <begin position="65"/>
        <end position="87"/>
    </location>
</feature>
<sequence>MYQVRRPPRASSDASSQENATSARAGGIRGLSGRVTIRPIPPSRDPVPFTMSAPQDPRAPRDVPVLFSLLGLVAAFALGLWAGIHYMSNDASLFYGLIAGLSFGAAFAFGQQIKNRFVPPKARKSDWKVQAPGAAELSPARLAAQQARKISVEFDDEEIRTMVRGAKREGIAWAEVKDVTIRISEGHLPQPEWILSGQSAEGIKGILVPNDADGLEELMQAMKQRLPGYDNDQNYSTVIAAMSAMEGSFHVWSRQPA</sequence>
<keyword evidence="2" id="KW-0472">Membrane</keyword>
<reference evidence="3 4" key="1">
    <citation type="submission" date="2010-04" db="EMBL/GenBank/DDBJ databases">
        <title>The genome of Herbaspirillum seropedicae SmR1, an endophytic, nitrogen-fixing, plant-growth promoting beta-Proteobacteria.</title>
        <authorList>
            <person name="Pedrosa F.O."/>
            <person name="Monteiro R.A."/>
            <person name="Wassem R."/>
            <person name="Cruz L.M."/>
            <person name="Ayub R.A."/>
            <person name="Colauto N.B."/>
            <person name="Fernandez M.A."/>
            <person name="Fungaro M.H.P."/>
            <person name="Grisard E.C."/>
            <person name="Hungria M."/>
            <person name="Madeira H.M.F."/>
            <person name="Nodari R.O."/>
            <person name="Osaku C.A."/>
            <person name="Petzl-Erler M.L."/>
            <person name="Terenzi H."/>
            <person name="Vieira L.G.E."/>
            <person name="Almeida M.I.M."/>
            <person name="Alves L.R."/>
            <person name="Arantes O.M.N."/>
            <person name="Balsanelli E."/>
            <person name="Barcellos F.G."/>
            <person name="Baura V.A."/>
            <person name="Binde D.R."/>
            <person name="Campo R.J."/>
            <person name="Chubatsu L.S."/>
            <person name="Chueire L.M.O."/>
            <person name="Ciferri R.R."/>
            <person name="Correa L.C."/>
            <person name="da Conceicao Silva J.L."/>
            <person name="Dabul A.N.G."/>
            <person name="Dambros B.P."/>
            <person name="Faoro H."/>
            <person name="Favetti A."/>
            <person name="Friedermann G."/>
            <person name="Furlaneto M.C."/>
            <person name="Gasques L.S."/>
            <person name="Gimenes C.C.T."/>
            <person name="Gioppo N.M.R."/>
            <person name="Glienke-Blanco C."/>
            <person name="Godoy L.P."/>
            <person name="Guerra M.P."/>
            <person name="Karp S."/>
            <person name="Kava-Cordeiro V."/>
            <person name="Margarido V.P."/>
            <person name="Mathioni S.M."/>
            <person name="Menck-Soares M.A."/>
            <person name="Murace N.K."/>
            <person name="Nicolas M.F."/>
            <person name="Oliveira C.E.C."/>
            <person name="Pagnan N.A.B."/>
            <person name="Pamphile J.A."/>
            <person name="Patussi E.V."/>
            <person name="Pereira L.F.P."/>
            <person name="Pereira-Ferrari L."/>
            <person name="Pinto F.G.S."/>
            <person name="Precoma C."/>
            <person name="Prioli A.J."/>
            <person name="Prioli S.M.A.P."/>
            <person name="Raittz R.T."/>
            <person name="Ramos H.J.O."/>
            <person name="Ribeiro E.M.S.F."/>
            <person name="Rigo L.U."/>
            <person name="Rocha C.L.M.S.C."/>
            <person name="Rocha S.N."/>
            <person name="Santos K."/>
            <person name="Satori D."/>
            <person name="Silva A.G."/>
            <person name="Simao R.C.G."/>
            <person name="Soares M.A.M."/>
            <person name="Souza E.M."/>
            <person name="Steffens M.B.R."/>
            <person name="Steindel M."/>
            <person name="Tadra-Sfeir M.Z."/>
            <person name="Takahashi E.K."/>
            <person name="Torres R.A."/>
            <person name="Valle J.S."/>
            <person name="Vernal J.I."/>
            <person name="Vilas-Boas L.A."/>
            <person name="Watanabe M.A.E."/>
            <person name="Weiss V.A."/>
            <person name="Yates M.A."/>
            <person name="Souza E.M."/>
        </authorList>
    </citation>
    <scope>NUCLEOTIDE SEQUENCE [LARGE SCALE GENOMIC DNA]</scope>
    <source>
        <strain evidence="3 4">SmR1</strain>
    </source>
</reference>
<accession>D8IS74</accession>
<proteinExistence type="predicted"/>
<keyword evidence="4" id="KW-1185">Reference proteome</keyword>
<keyword evidence="2" id="KW-1133">Transmembrane helix</keyword>
<feature type="region of interest" description="Disordered" evidence="1">
    <location>
        <begin position="1"/>
        <end position="57"/>
    </location>
</feature>
<evidence type="ECO:0000256" key="2">
    <source>
        <dbReference type="SAM" id="Phobius"/>
    </source>
</evidence>
<dbReference type="EMBL" id="CP002039">
    <property type="protein sequence ID" value="ADJ63418.1"/>
    <property type="molecule type" value="Genomic_DNA"/>
</dbReference>
<feature type="transmembrane region" description="Helical" evidence="2">
    <location>
        <begin position="93"/>
        <end position="113"/>
    </location>
</feature>
<protein>
    <recommendedName>
        <fullName evidence="5">Anaphase-promoting protein</fullName>
    </recommendedName>
</protein>
<evidence type="ECO:0000313" key="3">
    <source>
        <dbReference type="EMBL" id="ADJ63418.1"/>
    </source>
</evidence>
<keyword evidence="2" id="KW-0812">Transmembrane</keyword>